<feature type="transmembrane region" description="Helical" evidence="1">
    <location>
        <begin position="89"/>
        <end position="106"/>
    </location>
</feature>
<evidence type="ECO:0000313" key="3">
    <source>
        <dbReference type="Proteomes" id="UP000260025"/>
    </source>
</evidence>
<keyword evidence="1" id="KW-0472">Membrane</keyword>
<sequence length="124" mass="14150">MQGKKSVIPYTSWIAALAFDTLIVIDRYPMALILFLPLTYSCYSLLQQKQAGIRGMLICLCGEMLLSFFCIILTSFLQQPLSTDQNTLLLFHPAACCILSISAYLLHKAFRIMDHRLPEIVKYR</sequence>
<feature type="transmembrane region" description="Helical" evidence="1">
    <location>
        <begin position="7"/>
        <end position="24"/>
    </location>
</feature>
<protein>
    <submittedName>
        <fullName evidence="2">Uncharacterized protein</fullName>
    </submittedName>
</protein>
<dbReference type="EMBL" id="QVEV01000002">
    <property type="protein sequence ID" value="RGC18685.1"/>
    <property type="molecule type" value="Genomic_DNA"/>
</dbReference>
<feature type="transmembrane region" description="Helical" evidence="1">
    <location>
        <begin position="30"/>
        <end position="46"/>
    </location>
</feature>
<dbReference type="AlphaFoldDB" id="A0A3E2W3K7"/>
<reference evidence="2 3" key="1">
    <citation type="submission" date="2018-08" db="EMBL/GenBank/DDBJ databases">
        <title>A genome reference for cultivated species of the human gut microbiota.</title>
        <authorList>
            <person name="Zou Y."/>
            <person name="Xue W."/>
            <person name="Luo G."/>
        </authorList>
    </citation>
    <scope>NUCLEOTIDE SEQUENCE [LARGE SCALE GENOMIC DNA]</scope>
    <source>
        <strain evidence="2 3">OF01-2LB</strain>
    </source>
</reference>
<evidence type="ECO:0000313" key="2">
    <source>
        <dbReference type="EMBL" id="RGC18685.1"/>
    </source>
</evidence>
<evidence type="ECO:0000256" key="1">
    <source>
        <dbReference type="SAM" id="Phobius"/>
    </source>
</evidence>
<gene>
    <name evidence="2" type="ORF">DXA38_03025</name>
</gene>
<name>A0A3E2W3K7_CLOIN</name>
<keyword evidence="1" id="KW-1133">Transmembrane helix</keyword>
<accession>A0A3E2W3K7</accession>
<organism evidence="2 3">
    <name type="scientific">Clostridium innocuum</name>
    <dbReference type="NCBI Taxonomy" id="1522"/>
    <lineage>
        <taxon>Bacteria</taxon>
        <taxon>Bacillati</taxon>
        <taxon>Bacillota</taxon>
        <taxon>Clostridia</taxon>
        <taxon>Eubacteriales</taxon>
        <taxon>Clostridiaceae</taxon>
        <taxon>Clostridium</taxon>
    </lineage>
</organism>
<keyword evidence="1" id="KW-0812">Transmembrane</keyword>
<dbReference type="Proteomes" id="UP000260025">
    <property type="component" value="Unassembled WGS sequence"/>
</dbReference>
<comment type="caution">
    <text evidence="2">The sequence shown here is derived from an EMBL/GenBank/DDBJ whole genome shotgun (WGS) entry which is preliminary data.</text>
</comment>
<proteinExistence type="predicted"/>
<feature type="transmembrane region" description="Helical" evidence="1">
    <location>
        <begin position="58"/>
        <end position="77"/>
    </location>
</feature>